<evidence type="ECO:0000256" key="6">
    <source>
        <dbReference type="ARBA" id="ARBA00022741"/>
    </source>
</evidence>
<dbReference type="GO" id="GO:0000155">
    <property type="term" value="F:phosphorelay sensor kinase activity"/>
    <property type="evidence" value="ECO:0007669"/>
    <property type="project" value="InterPro"/>
</dbReference>
<organism evidence="14 15">
    <name type="scientific">Cohnella xylanilytica</name>
    <dbReference type="NCBI Taxonomy" id="557555"/>
    <lineage>
        <taxon>Bacteria</taxon>
        <taxon>Bacillati</taxon>
        <taxon>Bacillota</taxon>
        <taxon>Bacilli</taxon>
        <taxon>Bacillales</taxon>
        <taxon>Paenibacillaceae</taxon>
        <taxon>Cohnella</taxon>
    </lineage>
</organism>
<dbReference type="InterPro" id="IPR037006">
    <property type="entry name" value="CheA-like_homodim_sf"/>
</dbReference>
<feature type="compositionally biased region" description="Gly residues" evidence="10">
    <location>
        <begin position="57"/>
        <end position="67"/>
    </location>
</feature>
<dbReference type="SMART" id="SM00260">
    <property type="entry name" value="CheW"/>
    <property type="match status" value="2"/>
</dbReference>
<dbReference type="CDD" id="cd00731">
    <property type="entry name" value="CheA_reg"/>
    <property type="match status" value="1"/>
</dbReference>
<keyword evidence="5" id="KW-0808">Transferase</keyword>
<dbReference type="GO" id="GO:0006259">
    <property type="term" value="P:DNA metabolic process"/>
    <property type="evidence" value="ECO:0007669"/>
    <property type="project" value="InterPro"/>
</dbReference>
<dbReference type="SMART" id="SM00387">
    <property type="entry name" value="HATPase_c"/>
    <property type="match status" value="1"/>
</dbReference>
<feature type="domain" description="Histidine kinase" evidence="11">
    <location>
        <begin position="91"/>
        <end position="345"/>
    </location>
</feature>
<accession>A0A841U686</accession>
<name>A0A841U686_9BACL</name>
<dbReference type="InterPro" id="IPR051315">
    <property type="entry name" value="Bact_Chemotaxis_CheA"/>
</dbReference>
<evidence type="ECO:0000256" key="3">
    <source>
        <dbReference type="ARBA" id="ARBA00022500"/>
    </source>
</evidence>
<dbReference type="CDD" id="cd16916">
    <property type="entry name" value="HATPase_CheA-like"/>
    <property type="match status" value="1"/>
</dbReference>
<keyword evidence="9" id="KW-0902">Two-component regulatory system</keyword>
<evidence type="ECO:0000256" key="8">
    <source>
        <dbReference type="ARBA" id="ARBA00022840"/>
    </source>
</evidence>
<dbReference type="GO" id="GO:0003677">
    <property type="term" value="F:DNA binding"/>
    <property type="evidence" value="ECO:0007669"/>
    <property type="project" value="InterPro"/>
</dbReference>
<dbReference type="InterPro" id="IPR020587">
    <property type="entry name" value="RecA_monomer-monomer_interface"/>
</dbReference>
<dbReference type="PRINTS" id="PR00344">
    <property type="entry name" value="BCTRLSENSOR"/>
</dbReference>
<dbReference type="EMBL" id="JACJVR010000172">
    <property type="protein sequence ID" value="MBB6696075.1"/>
    <property type="molecule type" value="Genomic_DNA"/>
</dbReference>
<dbReference type="AlphaFoldDB" id="A0A841U686"/>
<feature type="domain" description="RecA family profile 2" evidence="12">
    <location>
        <begin position="67"/>
        <end position="152"/>
    </location>
</feature>
<dbReference type="GO" id="GO:0005737">
    <property type="term" value="C:cytoplasm"/>
    <property type="evidence" value="ECO:0007669"/>
    <property type="project" value="InterPro"/>
</dbReference>
<dbReference type="InterPro" id="IPR004105">
    <property type="entry name" value="CheA-like_dim"/>
</dbReference>
<evidence type="ECO:0000256" key="10">
    <source>
        <dbReference type="SAM" id="MobiDB-lite"/>
    </source>
</evidence>
<keyword evidence="3" id="KW-0145">Chemotaxis</keyword>
<keyword evidence="8" id="KW-0067">ATP-binding</keyword>
<dbReference type="SUPFAM" id="SSF50341">
    <property type="entry name" value="CheW-like"/>
    <property type="match status" value="2"/>
</dbReference>
<evidence type="ECO:0000259" key="12">
    <source>
        <dbReference type="PROSITE" id="PS50163"/>
    </source>
</evidence>
<keyword evidence="4" id="KW-0597">Phosphoprotein</keyword>
<dbReference type="InterPro" id="IPR004358">
    <property type="entry name" value="Sig_transdc_His_kin-like_C"/>
</dbReference>
<dbReference type="InterPro" id="IPR036890">
    <property type="entry name" value="HATPase_C_sf"/>
</dbReference>
<evidence type="ECO:0000259" key="11">
    <source>
        <dbReference type="PROSITE" id="PS50109"/>
    </source>
</evidence>
<protein>
    <recommendedName>
        <fullName evidence="2">histidine kinase</fullName>
        <ecNumber evidence="2">2.7.13.3</ecNumber>
    </recommendedName>
</protein>
<gene>
    <name evidence="14" type="ORF">H7B90_32270</name>
</gene>
<evidence type="ECO:0000313" key="14">
    <source>
        <dbReference type="EMBL" id="MBB6696075.1"/>
    </source>
</evidence>
<evidence type="ECO:0000256" key="4">
    <source>
        <dbReference type="ARBA" id="ARBA00022553"/>
    </source>
</evidence>
<feature type="compositionally biased region" description="Low complexity" evidence="10">
    <location>
        <begin position="68"/>
        <end position="78"/>
    </location>
</feature>
<evidence type="ECO:0000259" key="13">
    <source>
        <dbReference type="PROSITE" id="PS50851"/>
    </source>
</evidence>
<feature type="domain" description="CheW-like" evidence="13">
    <location>
        <begin position="503"/>
        <end position="643"/>
    </location>
</feature>
<dbReference type="GO" id="GO:0008094">
    <property type="term" value="F:ATP-dependent activity, acting on DNA"/>
    <property type="evidence" value="ECO:0007669"/>
    <property type="project" value="InterPro"/>
</dbReference>
<proteinExistence type="predicted"/>
<dbReference type="PROSITE" id="PS50163">
    <property type="entry name" value="RECA_3"/>
    <property type="match status" value="1"/>
</dbReference>
<dbReference type="EC" id="2.7.13.3" evidence="2"/>
<dbReference type="SMART" id="SM01231">
    <property type="entry name" value="H-kinase_dim"/>
    <property type="match status" value="1"/>
</dbReference>
<sequence>PSIEELGEPERRHGFVIMLLITPEPEEKVAARMAGLSQLDGIEVTAVRMDDLQPEGGLPGTGGGAPGVRGAEPAGPAASKPGGESRRTGATVRVDVERLEKLLNLVGELLIDNTRLQDVRRRLGEKYADEPEADELSEIGHHIGKVIGELQDGMMKTRMLPIEQLFNRFPRMMRDMAQQLGKEIALVLEGKETELDRTLIEEITDPIIHILRNSADHAIETPEERERLGKPRCGTVVLKASHEDNQIVISVSDDGRGIDPARIREASVRKGMATQAEADRMSDREAVRLIFHSGVSTAASVTDLSGRGVGMDIVRAHIERLNGLIDIDTEVGKGTTFTIKLPLTLAIIRALLVGVGDSTFALPLGNVVEIVRLEPDQIQTVRGREVCLIRGTVFPLARLGRKLGISGGDRERKPGERLLVVMIGVADRRVCLAVDRTIGNQEIVIKSLGAYVGQVPYMAGATLLGDGTIALILDVAALSREDGLGLAQEGTAGTEARAETETGEQYVSFRMDSEIYAMRTDRVKEIIPVPPISPISSAASGVAGMIRLRGRTVPVLDLSRALNLPPRKPLPSSRLIVVESDDREVGVWTDEIGEVFKARKDEIEPASDVLPSTGGERIEGICHRAGRMVVVLGIDAYLREMLRATY</sequence>
<reference evidence="14 15" key="1">
    <citation type="submission" date="2020-08" db="EMBL/GenBank/DDBJ databases">
        <title>Cohnella phylogeny.</title>
        <authorList>
            <person name="Dunlap C."/>
        </authorList>
    </citation>
    <scope>NUCLEOTIDE SEQUENCE [LARGE SCALE GENOMIC DNA]</scope>
    <source>
        <strain evidence="14 15">DSM 25239</strain>
    </source>
</reference>
<dbReference type="PANTHER" id="PTHR43395">
    <property type="entry name" value="SENSOR HISTIDINE KINASE CHEA"/>
    <property type="match status" value="1"/>
</dbReference>
<dbReference type="Proteomes" id="UP000553776">
    <property type="component" value="Unassembled WGS sequence"/>
</dbReference>
<dbReference type="InterPro" id="IPR003594">
    <property type="entry name" value="HATPase_dom"/>
</dbReference>
<dbReference type="PROSITE" id="PS50851">
    <property type="entry name" value="CHEW"/>
    <property type="match status" value="2"/>
</dbReference>
<comment type="catalytic activity">
    <reaction evidence="1">
        <text>ATP + protein L-histidine = ADP + protein N-phospho-L-histidine.</text>
        <dbReference type="EC" id="2.7.13.3"/>
    </reaction>
</comment>
<dbReference type="PROSITE" id="PS50109">
    <property type="entry name" value="HIS_KIN"/>
    <property type="match status" value="1"/>
</dbReference>
<dbReference type="GO" id="GO:0005524">
    <property type="term" value="F:ATP binding"/>
    <property type="evidence" value="ECO:0007669"/>
    <property type="project" value="UniProtKB-KW"/>
</dbReference>
<keyword evidence="6" id="KW-0547">Nucleotide-binding</keyword>
<dbReference type="RefSeq" id="WP_185140016.1">
    <property type="nucleotide sequence ID" value="NZ_JACJVR010000172.1"/>
</dbReference>
<evidence type="ECO:0000256" key="1">
    <source>
        <dbReference type="ARBA" id="ARBA00000085"/>
    </source>
</evidence>
<evidence type="ECO:0000256" key="2">
    <source>
        <dbReference type="ARBA" id="ARBA00012438"/>
    </source>
</evidence>
<dbReference type="SUPFAM" id="SSF47384">
    <property type="entry name" value="Homodimeric domain of signal transducing histidine kinase"/>
    <property type="match status" value="1"/>
</dbReference>
<dbReference type="SUPFAM" id="SSF55874">
    <property type="entry name" value="ATPase domain of HSP90 chaperone/DNA topoisomerase II/histidine kinase"/>
    <property type="match status" value="1"/>
</dbReference>
<dbReference type="InterPro" id="IPR005467">
    <property type="entry name" value="His_kinase_dom"/>
</dbReference>
<dbReference type="InterPro" id="IPR002545">
    <property type="entry name" value="CheW-lke_dom"/>
</dbReference>
<evidence type="ECO:0000313" key="15">
    <source>
        <dbReference type="Proteomes" id="UP000553776"/>
    </source>
</evidence>
<comment type="caution">
    <text evidence="14">The sequence shown here is derived from an EMBL/GenBank/DDBJ whole genome shotgun (WGS) entry which is preliminary data.</text>
</comment>
<keyword evidence="7" id="KW-0418">Kinase</keyword>
<dbReference type="Pfam" id="PF01584">
    <property type="entry name" value="CheW"/>
    <property type="match status" value="2"/>
</dbReference>
<dbReference type="GO" id="GO:0006935">
    <property type="term" value="P:chemotaxis"/>
    <property type="evidence" value="ECO:0007669"/>
    <property type="project" value="UniProtKB-KW"/>
</dbReference>
<dbReference type="Gene3D" id="2.30.30.40">
    <property type="entry name" value="SH3 Domains"/>
    <property type="match status" value="2"/>
</dbReference>
<feature type="region of interest" description="Disordered" evidence="10">
    <location>
        <begin position="50"/>
        <end position="90"/>
    </location>
</feature>
<dbReference type="Pfam" id="PF02518">
    <property type="entry name" value="HATPase_c"/>
    <property type="match status" value="1"/>
</dbReference>
<dbReference type="Gene3D" id="2.40.50.180">
    <property type="entry name" value="CheA-289, Domain 4"/>
    <property type="match status" value="1"/>
</dbReference>
<feature type="non-terminal residue" evidence="14">
    <location>
        <position position="1"/>
    </location>
</feature>
<evidence type="ECO:0000256" key="7">
    <source>
        <dbReference type="ARBA" id="ARBA00022777"/>
    </source>
</evidence>
<keyword evidence="15" id="KW-1185">Reference proteome</keyword>
<dbReference type="FunFam" id="3.30.565.10:FF:000016">
    <property type="entry name" value="Chemotaxis protein CheA, putative"/>
    <property type="match status" value="1"/>
</dbReference>
<dbReference type="InterPro" id="IPR036061">
    <property type="entry name" value="CheW-like_dom_sf"/>
</dbReference>
<dbReference type="Gene3D" id="3.30.565.10">
    <property type="entry name" value="Histidine kinase-like ATPase, C-terminal domain"/>
    <property type="match status" value="1"/>
</dbReference>
<feature type="domain" description="CheW-like" evidence="13">
    <location>
        <begin position="347"/>
        <end position="484"/>
    </location>
</feature>
<dbReference type="PANTHER" id="PTHR43395:SF1">
    <property type="entry name" value="CHEMOTAXIS PROTEIN CHEA"/>
    <property type="match status" value="1"/>
</dbReference>
<dbReference type="Pfam" id="PF02895">
    <property type="entry name" value="H-kinase_dim"/>
    <property type="match status" value="1"/>
</dbReference>
<evidence type="ECO:0000256" key="9">
    <source>
        <dbReference type="ARBA" id="ARBA00023012"/>
    </source>
</evidence>
<dbReference type="InterPro" id="IPR036097">
    <property type="entry name" value="HisK_dim/P_sf"/>
</dbReference>
<evidence type="ECO:0000256" key="5">
    <source>
        <dbReference type="ARBA" id="ARBA00022679"/>
    </source>
</evidence>
<dbReference type="Gene3D" id="1.10.287.560">
    <property type="entry name" value="Histidine kinase CheA-like, homodimeric domain"/>
    <property type="match status" value="1"/>
</dbReference>